<protein>
    <submittedName>
        <fullName evidence="1">Uncharacterized protein</fullName>
    </submittedName>
</protein>
<proteinExistence type="predicted"/>
<dbReference type="EMBL" id="QUMU01000006">
    <property type="protein sequence ID" value="REG30858.1"/>
    <property type="molecule type" value="Genomic_DNA"/>
</dbReference>
<dbReference type="RefSeq" id="WP_047854174.1">
    <property type="nucleotide sequence ID" value="NZ_CP011509.1"/>
</dbReference>
<accession>A0ABX9K0X3</accession>
<evidence type="ECO:0000313" key="1">
    <source>
        <dbReference type="EMBL" id="REG30858.1"/>
    </source>
</evidence>
<name>A0ABX9K0X3_9BACT</name>
<keyword evidence="2" id="KW-1185">Reference proteome</keyword>
<sequence length="198" mass="22905">MSISAEYLLSVARNYWRSDREFDGKLERSPELERFQGLWEEKLEKIDEWWVLHDELRAALPHLKIGDATATVDACFRCLVYAEQQLVSEDPGNEPRSRCWAVVGCVSILAPVYTVYGVQYDYKGREWIARRVFFEPLPPEMQAPAETVARKLEELFGVEALPREIAETRIPLTVERQEPPHTTLFHALFTSRPESVPL</sequence>
<evidence type="ECO:0000313" key="2">
    <source>
        <dbReference type="Proteomes" id="UP000256345"/>
    </source>
</evidence>
<organism evidence="1 2">
    <name type="scientific">Archangium gephyra</name>
    <dbReference type="NCBI Taxonomy" id="48"/>
    <lineage>
        <taxon>Bacteria</taxon>
        <taxon>Pseudomonadati</taxon>
        <taxon>Myxococcota</taxon>
        <taxon>Myxococcia</taxon>
        <taxon>Myxococcales</taxon>
        <taxon>Cystobacterineae</taxon>
        <taxon>Archangiaceae</taxon>
        <taxon>Archangium</taxon>
    </lineage>
</organism>
<dbReference type="Proteomes" id="UP000256345">
    <property type="component" value="Unassembled WGS sequence"/>
</dbReference>
<reference evidence="1 2" key="1">
    <citation type="submission" date="2018-08" db="EMBL/GenBank/DDBJ databases">
        <title>Genomic Encyclopedia of Archaeal and Bacterial Type Strains, Phase II (KMG-II): from individual species to whole genera.</title>
        <authorList>
            <person name="Goeker M."/>
        </authorList>
    </citation>
    <scope>NUCLEOTIDE SEQUENCE [LARGE SCALE GENOMIC DNA]</scope>
    <source>
        <strain evidence="1 2">DSM 2261</strain>
    </source>
</reference>
<comment type="caution">
    <text evidence="1">The sequence shown here is derived from an EMBL/GenBank/DDBJ whole genome shotgun (WGS) entry which is preliminary data.</text>
</comment>
<gene>
    <name evidence="1" type="ORF">ATI61_106328</name>
</gene>